<name>A0A176WFS8_MARPO</name>
<comment type="caution">
    <text evidence="3">The sequence shown here is derived from an EMBL/GenBank/DDBJ whole genome shotgun (WGS) entry which is preliminary data.</text>
</comment>
<proteinExistence type="predicted"/>
<evidence type="ECO:0000313" key="4">
    <source>
        <dbReference type="Proteomes" id="UP000077202"/>
    </source>
</evidence>
<keyword evidence="1" id="KW-0175">Coiled coil</keyword>
<feature type="coiled-coil region" evidence="1">
    <location>
        <begin position="230"/>
        <end position="278"/>
    </location>
</feature>
<gene>
    <name evidence="3" type="ORF">AXG93_725s1510</name>
</gene>
<feature type="region of interest" description="Disordered" evidence="2">
    <location>
        <begin position="54"/>
        <end position="89"/>
    </location>
</feature>
<protein>
    <submittedName>
        <fullName evidence="3">Uncharacterized protein</fullName>
    </submittedName>
</protein>
<dbReference type="Proteomes" id="UP000077202">
    <property type="component" value="Unassembled WGS sequence"/>
</dbReference>
<evidence type="ECO:0000256" key="2">
    <source>
        <dbReference type="SAM" id="MobiDB-lite"/>
    </source>
</evidence>
<feature type="region of interest" description="Disordered" evidence="2">
    <location>
        <begin position="1"/>
        <end position="29"/>
    </location>
</feature>
<keyword evidence="4" id="KW-1185">Reference proteome</keyword>
<accession>A0A176WFS8</accession>
<reference evidence="3" key="1">
    <citation type="submission" date="2016-03" db="EMBL/GenBank/DDBJ databases">
        <title>Mechanisms controlling the formation of the plant cell surface in tip-growing cells are functionally conserved among land plants.</title>
        <authorList>
            <person name="Honkanen S."/>
            <person name="Jones V.A."/>
            <person name="Morieri G."/>
            <person name="Champion C."/>
            <person name="Hetherington A.J."/>
            <person name="Kelly S."/>
            <person name="Saint-Marcoux D."/>
            <person name="Proust H."/>
            <person name="Prescott H."/>
            <person name="Dolan L."/>
        </authorList>
    </citation>
    <scope>NUCLEOTIDE SEQUENCE [LARGE SCALE GENOMIC DNA]</scope>
    <source>
        <tissue evidence="3">Whole gametophyte</tissue>
    </source>
</reference>
<feature type="region of interest" description="Disordered" evidence="2">
    <location>
        <begin position="102"/>
        <end position="143"/>
    </location>
</feature>
<organism evidence="3 4">
    <name type="scientific">Marchantia polymorpha subsp. ruderalis</name>
    <dbReference type="NCBI Taxonomy" id="1480154"/>
    <lineage>
        <taxon>Eukaryota</taxon>
        <taxon>Viridiplantae</taxon>
        <taxon>Streptophyta</taxon>
        <taxon>Embryophyta</taxon>
        <taxon>Marchantiophyta</taxon>
        <taxon>Marchantiopsida</taxon>
        <taxon>Marchantiidae</taxon>
        <taxon>Marchantiales</taxon>
        <taxon>Marchantiaceae</taxon>
        <taxon>Marchantia</taxon>
    </lineage>
</organism>
<sequence length="383" mass="43146">MCGQLRPTTLANFSSSQHSSVEIWSPQDPCSKVKISHGRRSSAFGDVRIAFGTNAFSEDAGRKEETRVSSAVAERTGEAGPTGERSPTPLEMLAESGAAVAAEEAARSSSRESPGISVATEILDSDDESSSEGQESESVKGTPTGVLCEQVVPLLRYLDRKTAKYADPRHRRSYVELKLQKEVNQLREYKASEAPREFEKQWEEIKAELNSEQAQNCILAEELVRQTRLLEQCQIARRAEEELLRRLQSQCDELRAQRAEAELQFVDLEGDKRRASDRTREELVARVNHCLRGYTHWEVAAQERITLRELELRAAALMSGDSRGQRRVAKRLDAFLSRSQDAITSLESEVTAVLWRLGLRSRAEDWSGRQLVRSRPSHQRHSR</sequence>
<evidence type="ECO:0000313" key="3">
    <source>
        <dbReference type="EMBL" id="OAE31461.1"/>
    </source>
</evidence>
<dbReference type="EMBL" id="LVLJ01001095">
    <property type="protein sequence ID" value="OAE31461.1"/>
    <property type="molecule type" value="Genomic_DNA"/>
</dbReference>
<feature type="compositionally biased region" description="Polar residues" evidence="2">
    <location>
        <begin position="1"/>
        <end position="22"/>
    </location>
</feature>
<dbReference type="AlphaFoldDB" id="A0A176WFS8"/>
<evidence type="ECO:0000256" key="1">
    <source>
        <dbReference type="SAM" id="Coils"/>
    </source>
</evidence>